<dbReference type="AlphaFoldDB" id="A0A0X3PI35"/>
<dbReference type="Pfam" id="PF00534">
    <property type="entry name" value="Glycos_transf_1"/>
    <property type="match status" value="1"/>
</dbReference>
<dbReference type="SUPFAM" id="SSF53756">
    <property type="entry name" value="UDP-Glycosyltransferase/glycogen phosphorylase"/>
    <property type="match status" value="1"/>
</dbReference>
<feature type="domain" description="Glycosyl transferase family 1" evidence="11">
    <location>
        <begin position="225"/>
        <end position="408"/>
    </location>
</feature>
<comment type="function">
    <text evidence="10">Mannosylates Man(2)GlcNAc(2)-dolichol diphosphate and Man(1)GlcNAc(2)-dolichol diphosphate to form Man(3)GlcNAc(2)-dolichol diphosphate.</text>
</comment>
<name>A0A0X3PI35_SCHSO</name>
<evidence type="ECO:0000256" key="5">
    <source>
        <dbReference type="ARBA" id="ARBA00022824"/>
    </source>
</evidence>
<evidence type="ECO:0000256" key="1">
    <source>
        <dbReference type="ARBA" id="ARBA00004922"/>
    </source>
</evidence>
<proteinExistence type="inferred from homology"/>
<dbReference type="EC" id="2.4.1.132" evidence="10"/>
<evidence type="ECO:0000256" key="3">
    <source>
        <dbReference type="ARBA" id="ARBA00022679"/>
    </source>
</evidence>
<evidence type="ECO:0000259" key="12">
    <source>
        <dbReference type="Pfam" id="PF13439"/>
    </source>
</evidence>
<evidence type="ECO:0000256" key="8">
    <source>
        <dbReference type="ARBA" id="ARBA00045103"/>
    </source>
</evidence>
<dbReference type="PANTHER" id="PTHR45918:SF1">
    <property type="entry name" value="ALPHA-1,3_1,6-MANNOSYLTRANSFERASE ALG2"/>
    <property type="match status" value="1"/>
</dbReference>
<accession>A0A0X3PI35</accession>
<keyword evidence="5" id="KW-0256">Endoplasmic reticulum</keyword>
<dbReference type="GO" id="GO:0004378">
    <property type="term" value="F:GDP-Man:Man(1)GlcNAc(2)-PP-Dol alpha-1,3-mannosyltransferase activity"/>
    <property type="evidence" value="ECO:0007669"/>
    <property type="project" value="UniProtKB-UniRule"/>
</dbReference>
<evidence type="ECO:0000313" key="13">
    <source>
        <dbReference type="EMBL" id="JAP51328.1"/>
    </source>
</evidence>
<evidence type="ECO:0000259" key="11">
    <source>
        <dbReference type="Pfam" id="PF00534"/>
    </source>
</evidence>
<dbReference type="InterPro" id="IPR027054">
    <property type="entry name" value="ALG2"/>
</dbReference>
<keyword evidence="6" id="KW-1133">Transmembrane helix</keyword>
<sequence length="439" mass="49284">MTVLFLHPDLGIGGAERAIVDAAMAAKSIGYDVEIITNYHDHSHCFEETANGTLKVTPVFQWLPRTTFGKITAVWAFVKMVLAAIWICLFRRSQAELIFVDQVSAPLPILRLFGFKTVFYGHFPDMLLASHASTMRRAYRSFVDKFEELTTVVADVIVVNSNFTAETFKKTFKSLHSRELKVLYPVPNFDNLYLPPDVFEPPSSDAKSQPDLTLVKSKLTSVLVSTGKVIFLSINRYERKKNISLSLRSLALLLKHWPEFVGDAAPGDIRPNDVQLVHVGGYDSRVKENVEHYRELFDLADDLGISEQVTLLRSCTSDVKALLIAASHAVIYTPHREHFGIVPIEAMFLWRPVIALNSGGPKETIIAGKTGFLCDCEPEDKTVRDISGYMARFIKEPELYKKLGLAAHEHVEKNFSNEAFKGQLRDIFSMVLDASDKSD</sequence>
<dbReference type="EC" id="2.4.1.257" evidence="10"/>
<comment type="pathway">
    <text evidence="1 10">Protein modification; protein glycosylation.</text>
</comment>
<comment type="subcellular location">
    <subcellularLocation>
        <location evidence="10">Endoplasmic reticulum membrane</location>
        <topology evidence="10">Single-pass membrane protein</topology>
    </subcellularLocation>
</comment>
<keyword evidence="3 10" id="KW-0808">Transferase</keyword>
<feature type="domain" description="Glycosyltransferase subfamily 4-like N-terminal" evidence="12">
    <location>
        <begin position="12"/>
        <end position="184"/>
    </location>
</feature>
<gene>
    <name evidence="13" type="primary">ALG2</name>
    <name evidence="13" type="ORF">TR141107</name>
</gene>
<organism evidence="13">
    <name type="scientific">Schistocephalus solidus</name>
    <name type="common">Tapeworm</name>
    <dbReference type="NCBI Taxonomy" id="70667"/>
    <lineage>
        <taxon>Eukaryota</taxon>
        <taxon>Metazoa</taxon>
        <taxon>Spiralia</taxon>
        <taxon>Lophotrochozoa</taxon>
        <taxon>Platyhelminthes</taxon>
        <taxon>Cestoda</taxon>
        <taxon>Eucestoda</taxon>
        <taxon>Diphyllobothriidea</taxon>
        <taxon>Diphyllobothriidae</taxon>
        <taxon>Schistocephalus</taxon>
    </lineage>
</organism>
<keyword evidence="7" id="KW-0472">Membrane</keyword>
<keyword evidence="4" id="KW-0812">Transmembrane</keyword>
<reference evidence="13" key="1">
    <citation type="submission" date="2016-01" db="EMBL/GenBank/DDBJ databases">
        <title>Reference transcriptome for the parasite Schistocephalus solidus: insights into the molecular evolution of parasitism.</title>
        <authorList>
            <person name="Hebert F.O."/>
            <person name="Grambauer S."/>
            <person name="Barber I."/>
            <person name="Landry C.R."/>
            <person name="Aubin-Horth N."/>
        </authorList>
    </citation>
    <scope>NUCLEOTIDE SEQUENCE</scope>
</reference>
<comment type="catalytic activity">
    <reaction evidence="9 10">
        <text>an alpha-D-Man-(1-&gt;3)-beta-D-Man-(1-&gt;4)-beta-D-GlcNAc-(1-&gt;4)-alpha-D-GlcNAc-diphospho-di-trans,poly-cis-dolichol + GDP-alpha-D-mannose = an alpha-D-Man-(1-&gt;3)-[alpha-D-Man-(1-&gt;6)]-beta-D-Man-(1-&gt;4)-beta-D-GlcNAc-(1-&gt;4)-alpha-D-GlcNAc-diphospho-di-trans,poly-cis-dolichol + GDP + H(+)</text>
        <dbReference type="Rhea" id="RHEA:29519"/>
        <dbReference type="Rhea" id="RHEA-COMP:19513"/>
        <dbReference type="Rhea" id="RHEA-COMP:19515"/>
        <dbReference type="ChEBI" id="CHEBI:15378"/>
        <dbReference type="ChEBI" id="CHEBI:57527"/>
        <dbReference type="ChEBI" id="CHEBI:58189"/>
        <dbReference type="ChEBI" id="CHEBI:132510"/>
        <dbReference type="ChEBI" id="CHEBI:132511"/>
        <dbReference type="EC" id="2.4.1.257"/>
    </reaction>
    <physiologicalReaction direction="left-to-right" evidence="9 10">
        <dbReference type="Rhea" id="RHEA:29520"/>
    </physiologicalReaction>
</comment>
<evidence type="ECO:0000256" key="4">
    <source>
        <dbReference type="ARBA" id="ARBA00022692"/>
    </source>
</evidence>
<dbReference type="InterPro" id="IPR028098">
    <property type="entry name" value="Glyco_trans_4-like_N"/>
</dbReference>
<dbReference type="UniPathway" id="UPA00378"/>
<dbReference type="GO" id="GO:0005789">
    <property type="term" value="C:endoplasmic reticulum membrane"/>
    <property type="evidence" value="ECO:0007669"/>
    <property type="project" value="UniProtKB-SubCell"/>
</dbReference>
<comment type="similarity">
    <text evidence="10">Belongs to the glycosyltransferase group 1 family.</text>
</comment>
<protein>
    <recommendedName>
        <fullName evidence="10">Alpha-1,3/1,6-mannosyltransferase ALG2</fullName>
        <ecNumber evidence="10">2.4.1.132</ecNumber>
        <ecNumber evidence="10">2.4.1.257</ecNumber>
    </recommendedName>
    <alternativeName>
        <fullName evidence="10">GDP-Man:Man(1)GlcNAc(2)-PP-Dol alpha-1,3-mannosyltransferase</fullName>
    </alternativeName>
</protein>
<dbReference type="GO" id="GO:0102704">
    <property type="term" value="F:GDP-Man:Man(2)GlcNAc(2)-PP-Dol alpha-1,6-mannosyltransferase activity"/>
    <property type="evidence" value="ECO:0007669"/>
    <property type="project" value="UniProtKB-UniRule"/>
</dbReference>
<dbReference type="Gene3D" id="3.40.50.2000">
    <property type="entry name" value="Glycogen Phosphorylase B"/>
    <property type="match status" value="2"/>
</dbReference>
<evidence type="ECO:0000256" key="9">
    <source>
        <dbReference type="ARBA" id="ARBA00045104"/>
    </source>
</evidence>
<keyword evidence="2 10" id="KW-0328">Glycosyltransferase</keyword>
<comment type="catalytic activity">
    <reaction evidence="8 10">
        <text>a beta-D-Man-(1-&gt;4)-beta-D-GlcNAc-(1-&gt;4)-alpha-D-GlcNAc-diphospho-di-trans,poly-cis-dolichol + GDP-alpha-D-mannose = an alpha-D-Man-(1-&gt;3)-beta-D-Man-(1-&gt;4)-beta-D-GlcNAc-(1-&gt;4)-alpha-D-GlcNAc-diphospho-di-trans,poly-cis-dolichol + GDP + H(+)</text>
        <dbReference type="Rhea" id="RHEA:29515"/>
        <dbReference type="Rhea" id="RHEA-COMP:19511"/>
        <dbReference type="Rhea" id="RHEA-COMP:19513"/>
        <dbReference type="ChEBI" id="CHEBI:15378"/>
        <dbReference type="ChEBI" id="CHEBI:57527"/>
        <dbReference type="ChEBI" id="CHEBI:58189"/>
        <dbReference type="ChEBI" id="CHEBI:58472"/>
        <dbReference type="ChEBI" id="CHEBI:132510"/>
        <dbReference type="EC" id="2.4.1.132"/>
    </reaction>
    <physiologicalReaction direction="left-to-right" evidence="8 10">
        <dbReference type="Rhea" id="RHEA:29516"/>
    </physiologicalReaction>
</comment>
<dbReference type="Pfam" id="PF13439">
    <property type="entry name" value="Glyco_transf_4"/>
    <property type="match status" value="1"/>
</dbReference>
<dbReference type="EMBL" id="GEEE01011897">
    <property type="protein sequence ID" value="JAP51328.1"/>
    <property type="molecule type" value="Transcribed_RNA"/>
</dbReference>
<evidence type="ECO:0000256" key="2">
    <source>
        <dbReference type="ARBA" id="ARBA00022676"/>
    </source>
</evidence>
<dbReference type="PANTHER" id="PTHR45918">
    <property type="entry name" value="ALPHA-1,3/1,6-MANNOSYLTRANSFERASE ALG2"/>
    <property type="match status" value="1"/>
</dbReference>
<evidence type="ECO:0000256" key="10">
    <source>
        <dbReference type="RuleBase" id="RU367136"/>
    </source>
</evidence>
<evidence type="ECO:0000256" key="7">
    <source>
        <dbReference type="ARBA" id="ARBA00023136"/>
    </source>
</evidence>
<dbReference type="InterPro" id="IPR001296">
    <property type="entry name" value="Glyco_trans_1"/>
</dbReference>
<evidence type="ECO:0000256" key="6">
    <source>
        <dbReference type="ARBA" id="ARBA00022989"/>
    </source>
</evidence>